<keyword evidence="6" id="KW-1185">Reference proteome</keyword>
<dbReference type="GO" id="GO:0016887">
    <property type="term" value="F:ATP hydrolysis activity"/>
    <property type="evidence" value="ECO:0007669"/>
    <property type="project" value="InterPro"/>
</dbReference>
<evidence type="ECO:0000313" key="5">
    <source>
        <dbReference type="EMBL" id="KDQ57580.1"/>
    </source>
</evidence>
<dbReference type="SMART" id="SM00382">
    <property type="entry name" value="AAA"/>
    <property type="match status" value="1"/>
</dbReference>
<evidence type="ECO:0000259" key="4">
    <source>
        <dbReference type="SMART" id="SM00382"/>
    </source>
</evidence>
<dbReference type="Gene3D" id="1.10.8.60">
    <property type="match status" value="1"/>
</dbReference>
<dbReference type="Gene3D" id="3.40.50.300">
    <property type="entry name" value="P-loop containing nucleotide triphosphate hydrolases"/>
    <property type="match status" value="1"/>
</dbReference>
<dbReference type="Proteomes" id="UP000027265">
    <property type="component" value="Unassembled WGS sequence"/>
</dbReference>
<dbReference type="HOGENOM" id="CLU_025750_0_0_1"/>
<sequence>MQTPRLTRSSVLGKRSHQTESSPVASEFSSDIPTPEQSPNPKRAKTLGTTLTDADGNKENVPPLLLQSVSTPRATRALRRTSTEMTTPSRPRATPRRHASMSNLSSLPGTPASTFSQMAISTPPSSPPSFLPLHSRARALLRATCDSTGQIAGRVEQRAAIQDFISAFLGAVVVVEGPSTLYISGSPGTGKTALVNSILRNMEVATLSGVRLVSINCMALERIDDLYDRLAGELAGAMQHKSLAKGKKLMGRESVEYWLANAESKCVLVLDELDHLATSSQALTSIFALAQSHPTSLRIIGIANTHTLTSSTSQLSTLGVTSVKTLHFSPYTSSQLLEILRARLGPLTEDTEEASSALAKRFLPPPTLTLLAQKIAAQTGDVRCLFEVLRGAIDIAMALASSKETNPFDVSPTTVTPSHILAALKAYTVTSTSGRLSMVSASSSGSCNGVTVATIRALGLQARLALLSMVLASKRLETGLQLSGAPQSSKPAIKRARFSSAISFTATSGVEIGHLHAYYSTILTRGENRTFSPVQRSGFADLIGLLDTHGLLSLSSPSGASPSKGGRRSLSRSTSFGMGGVKGAAPQEVKLSEGVRVEEVLRGLGISNGAAGGGEVLAEAMVEQVQGIWERERARISREVKSNSPIATVDVFGDAMED</sequence>
<dbReference type="InterPro" id="IPR027417">
    <property type="entry name" value="P-loop_NTPase"/>
</dbReference>
<dbReference type="GO" id="GO:0033314">
    <property type="term" value="P:mitotic DNA replication checkpoint signaling"/>
    <property type="evidence" value="ECO:0007669"/>
    <property type="project" value="TreeGrafter"/>
</dbReference>
<dbReference type="InterPro" id="IPR003593">
    <property type="entry name" value="AAA+_ATPase"/>
</dbReference>
<dbReference type="PANTHER" id="PTHR10763">
    <property type="entry name" value="CELL DIVISION CONTROL PROTEIN 6-RELATED"/>
    <property type="match status" value="1"/>
</dbReference>
<reference evidence="6" key="1">
    <citation type="journal article" date="2014" name="Proc. Natl. Acad. Sci. U.S.A.">
        <title>Extensive sampling of basidiomycete genomes demonstrates inadequacy of the white-rot/brown-rot paradigm for wood decay fungi.</title>
        <authorList>
            <person name="Riley R."/>
            <person name="Salamov A.A."/>
            <person name="Brown D.W."/>
            <person name="Nagy L.G."/>
            <person name="Floudas D."/>
            <person name="Held B.W."/>
            <person name="Levasseur A."/>
            <person name="Lombard V."/>
            <person name="Morin E."/>
            <person name="Otillar R."/>
            <person name="Lindquist E.A."/>
            <person name="Sun H."/>
            <person name="LaButti K.M."/>
            <person name="Schmutz J."/>
            <person name="Jabbour D."/>
            <person name="Luo H."/>
            <person name="Baker S.E."/>
            <person name="Pisabarro A.G."/>
            <person name="Walton J.D."/>
            <person name="Blanchette R.A."/>
            <person name="Henrissat B."/>
            <person name="Martin F."/>
            <person name="Cullen D."/>
            <person name="Hibbett D.S."/>
            <person name="Grigoriev I.V."/>
        </authorList>
    </citation>
    <scope>NUCLEOTIDE SEQUENCE [LARGE SCALE GENOMIC DNA]</scope>
    <source>
        <strain evidence="6">MUCL 33604</strain>
    </source>
</reference>
<dbReference type="CDD" id="cd00009">
    <property type="entry name" value="AAA"/>
    <property type="match status" value="1"/>
</dbReference>
<evidence type="ECO:0000256" key="2">
    <source>
        <dbReference type="ARBA" id="ARBA00022705"/>
    </source>
</evidence>
<evidence type="ECO:0000256" key="1">
    <source>
        <dbReference type="ARBA" id="ARBA00006184"/>
    </source>
</evidence>
<dbReference type="GO" id="GO:0005634">
    <property type="term" value="C:nucleus"/>
    <property type="evidence" value="ECO:0007669"/>
    <property type="project" value="TreeGrafter"/>
</dbReference>
<organism evidence="5 6">
    <name type="scientific">Jaapia argillacea MUCL 33604</name>
    <dbReference type="NCBI Taxonomy" id="933084"/>
    <lineage>
        <taxon>Eukaryota</taxon>
        <taxon>Fungi</taxon>
        <taxon>Dikarya</taxon>
        <taxon>Basidiomycota</taxon>
        <taxon>Agaricomycotina</taxon>
        <taxon>Agaricomycetes</taxon>
        <taxon>Agaricomycetidae</taxon>
        <taxon>Jaapiales</taxon>
        <taxon>Jaapiaceae</taxon>
        <taxon>Jaapia</taxon>
    </lineage>
</organism>
<comment type="similarity">
    <text evidence="1">Belongs to the CDC6/cdc18 family.</text>
</comment>
<dbReference type="EMBL" id="KL197719">
    <property type="protein sequence ID" value="KDQ57580.1"/>
    <property type="molecule type" value="Genomic_DNA"/>
</dbReference>
<feature type="compositionally biased region" description="Polar residues" evidence="3">
    <location>
        <begin position="1"/>
        <end position="10"/>
    </location>
</feature>
<gene>
    <name evidence="5" type="ORF">JAAARDRAFT_156365</name>
</gene>
<protein>
    <recommendedName>
        <fullName evidence="4">AAA+ ATPase domain-containing protein</fullName>
    </recommendedName>
</protein>
<evidence type="ECO:0000256" key="3">
    <source>
        <dbReference type="SAM" id="MobiDB-lite"/>
    </source>
</evidence>
<feature type="region of interest" description="Disordered" evidence="3">
    <location>
        <begin position="1"/>
        <end position="104"/>
    </location>
</feature>
<dbReference type="FunCoup" id="A0A067PUN3">
    <property type="interactions" value="415"/>
</dbReference>
<evidence type="ECO:0000313" key="6">
    <source>
        <dbReference type="Proteomes" id="UP000027265"/>
    </source>
</evidence>
<dbReference type="InParanoid" id="A0A067PUN3"/>
<dbReference type="GO" id="GO:0003688">
    <property type="term" value="F:DNA replication origin binding"/>
    <property type="evidence" value="ECO:0007669"/>
    <property type="project" value="TreeGrafter"/>
</dbReference>
<feature type="domain" description="AAA+ ATPase" evidence="4">
    <location>
        <begin position="177"/>
        <end position="343"/>
    </location>
</feature>
<keyword evidence="2" id="KW-0235">DNA replication</keyword>
<dbReference type="InterPro" id="IPR054425">
    <property type="entry name" value="Cdc6_ORC1-like_ATPase_lid"/>
</dbReference>
<dbReference type="Pfam" id="PF22606">
    <property type="entry name" value="Cdc6-ORC-like_ATPase_lid"/>
    <property type="match status" value="1"/>
</dbReference>
<feature type="region of interest" description="Disordered" evidence="3">
    <location>
        <begin position="556"/>
        <end position="583"/>
    </location>
</feature>
<dbReference type="AlphaFoldDB" id="A0A067PUN3"/>
<dbReference type="OrthoDB" id="1926878at2759"/>
<name>A0A067PUN3_9AGAM</name>
<dbReference type="GO" id="GO:0006270">
    <property type="term" value="P:DNA replication initiation"/>
    <property type="evidence" value="ECO:0007669"/>
    <property type="project" value="TreeGrafter"/>
</dbReference>
<feature type="compositionally biased region" description="Polar residues" evidence="3">
    <location>
        <begin position="19"/>
        <end position="40"/>
    </location>
</feature>
<accession>A0A067PUN3</accession>
<dbReference type="InterPro" id="IPR050311">
    <property type="entry name" value="ORC1/CDC6"/>
</dbReference>
<proteinExistence type="inferred from homology"/>
<dbReference type="PANTHER" id="PTHR10763:SF26">
    <property type="entry name" value="CELL DIVISION CONTROL PROTEIN 6 HOMOLOG"/>
    <property type="match status" value="1"/>
</dbReference>
<dbReference type="STRING" id="933084.A0A067PUN3"/>
<dbReference type="InterPro" id="IPR049945">
    <property type="entry name" value="AAA_22"/>
</dbReference>
<dbReference type="SUPFAM" id="SSF52540">
    <property type="entry name" value="P-loop containing nucleoside triphosphate hydrolases"/>
    <property type="match status" value="1"/>
</dbReference>
<dbReference type="Pfam" id="PF13401">
    <property type="entry name" value="AAA_22"/>
    <property type="match status" value="1"/>
</dbReference>